<dbReference type="EMBL" id="LVYD01000113">
    <property type="protein sequence ID" value="OQP57790.1"/>
    <property type="molecule type" value="Genomic_DNA"/>
</dbReference>
<dbReference type="STRING" id="1703345.A3860_09190"/>
<evidence type="ECO:0000313" key="3">
    <source>
        <dbReference type="EMBL" id="OQP57790.1"/>
    </source>
</evidence>
<comment type="caution">
    <text evidence="3">The sequence shown here is derived from an EMBL/GenBank/DDBJ whole genome shotgun (WGS) entry which is preliminary data.</text>
</comment>
<gene>
    <name evidence="3" type="ORF">A3860_09190</name>
</gene>
<feature type="domain" description="Inactive STAND" evidence="2">
    <location>
        <begin position="176"/>
        <end position="331"/>
    </location>
</feature>
<evidence type="ECO:0000313" key="4">
    <source>
        <dbReference type="Proteomes" id="UP000192796"/>
    </source>
</evidence>
<dbReference type="RefSeq" id="WP_081155695.1">
    <property type="nucleotide sequence ID" value="NZ_LVYD01000113.1"/>
</dbReference>
<dbReference type="InterPro" id="IPR045475">
    <property type="entry name" value="iSTAND"/>
</dbReference>
<keyword evidence="4" id="KW-1185">Reference proteome</keyword>
<evidence type="ECO:0000259" key="2">
    <source>
        <dbReference type="Pfam" id="PF19995"/>
    </source>
</evidence>
<dbReference type="Pfam" id="PF13271">
    <property type="entry name" value="DUF4062"/>
    <property type="match status" value="1"/>
</dbReference>
<sequence length="419" mass="49990">MSKLNVYLSSPYMEFRDTREQFLTAIKSRTYLYEITAMEDYRAADRDVLQKCLEDVDNCNIYVLILGDQYGSIAQKDGQPSGRSFTYWEYEQANKRKANGHSIERLILLKAGTPPPDEPPLLTAWKQEIARSQIQTVYYNEQTEIPQKILESLDYFTLKRIETVIEKKDLLRDKIYLCDRTEVNQEFLSSIDEDPIQFFVLNGHENDLPHYFIRRQEIEFEDRELAWKDIRIVPNIPDTVQDFDKAEIYIKSEIFNQLKYKKFRLPKDVTPQGVIDYMTEQKLDYLSISWFIESALWKNDRLKEFVISFYKKYNSINASLQTDKRILFFGILQYVEGNMVTEEEFYKRISNIRWEHTPMKLNKIGIQDIKFWLEDAGIEMLESRKEELISLYLKELHTRPLFFKEVEGCLARIIDLYNR</sequence>
<name>A0A1V9FHH9_9BACT</name>
<protein>
    <submittedName>
        <fullName evidence="3">Uncharacterized protein</fullName>
    </submittedName>
</protein>
<evidence type="ECO:0000259" key="1">
    <source>
        <dbReference type="Pfam" id="PF13271"/>
    </source>
</evidence>
<dbReference type="InterPro" id="IPR025139">
    <property type="entry name" value="DUF4062"/>
</dbReference>
<reference evidence="3 4" key="1">
    <citation type="submission" date="2016-03" db="EMBL/GenBank/DDBJ databases">
        <title>Niastella vici sp. nov., isolated from farmland soil.</title>
        <authorList>
            <person name="Chen L."/>
            <person name="Wang D."/>
            <person name="Yang S."/>
            <person name="Wang G."/>
        </authorList>
    </citation>
    <scope>NUCLEOTIDE SEQUENCE [LARGE SCALE GENOMIC DNA]</scope>
    <source>
        <strain evidence="3 4">DJ57</strain>
    </source>
</reference>
<dbReference type="Proteomes" id="UP000192796">
    <property type="component" value="Unassembled WGS sequence"/>
</dbReference>
<proteinExistence type="predicted"/>
<organism evidence="3 4">
    <name type="scientific">Niastella vici</name>
    <dbReference type="NCBI Taxonomy" id="1703345"/>
    <lineage>
        <taxon>Bacteria</taxon>
        <taxon>Pseudomonadati</taxon>
        <taxon>Bacteroidota</taxon>
        <taxon>Chitinophagia</taxon>
        <taxon>Chitinophagales</taxon>
        <taxon>Chitinophagaceae</taxon>
        <taxon>Niastella</taxon>
    </lineage>
</organism>
<dbReference type="OrthoDB" id="9810187at2"/>
<dbReference type="AlphaFoldDB" id="A0A1V9FHH9"/>
<feature type="domain" description="DUF4062" evidence="1">
    <location>
        <begin position="6"/>
        <end position="93"/>
    </location>
</feature>
<dbReference type="Pfam" id="PF19995">
    <property type="entry name" value="iSTAND"/>
    <property type="match status" value="1"/>
</dbReference>
<accession>A0A1V9FHH9</accession>